<feature type="compositionally biased region" description="Basic and acidic residues" evidence="7">
    <location>
        <begin position="207"/>
        <end position="222"/>
    </location>
</feature>
<evidence type="ECO:0000256" key="6">
    <source>
        <dbReference type="RuleBase" id="RU363137"/>
    </source>
</evidence>
<evidence type="ECO:0000313" key="9">
    <source>
        <dbReference type="Proteomes" id="UP001150907"/>
    </source>
</evidence>
<keyword evidence="4 6" id="KW-0168">Coated pit</keyword>
<dbReference type="OrthoDB" id="5512at2759"/>
<evidence type="ECO:0000256" key="3">
    <source>
        <dbReference type="ARBA" id="ARBA00023136"/>
    </source>
</evidence>
<evidence type="ECO:0000256" key="5">
    <source>
        <dbReference type="ARBA" id="ARBA00023329"/>
    </source>
</evidence>
<keyword evidence="3 6" id="KW-0472">Membrane</keyword>
<feature type="compositionally biased region" description="Low complexity" evidence="7">
    <location>
        <begin position="73"/>
        <end position="83"/>
    </location>
</feature>
<dbReference type="EMBL" id="JANBQF010000006">
    <property type="protein sequence ID" value="KAJ2008382.1"/>
    <property type="molecule type" value="Genomic_DNA"/>
</dbReference>
<dbReference type="PANTHER" id="PTHR10639">
    <property type="entry name" value="CLATHRIN LIGHT CHAIN"/>
    <property type="match status" value="1"/>
</dbReference>
<comment type="function">
    <text evidence="6">Clathrin is the major protein of the polyhedral coat of coated pits and vesicles.</text>
</comment>
<keyword evidence="9" id="KW-1185">Reference proteome</keyword>
<dbReference type="InterPro" id="IPR000996">
    <property type="entry name" value="Clathrin_L-chain"/>
</dbReference>
<dbReference type="Pfam" id="PF01086">
    <property type="entry name" value="Clathrin_lg_ch"/>
    <property type="match status" value="1"/>
</dbReference>
<dbReference type="Proteomes" id="UP001150907">
    <property type="component" value="Unassembled WGS sequence"/>
</dbReference>
<dbReference type="GO" id="GO:0030132">
    <property type="term" value="C:clathrin coat of coated pit"/>
    <property type="evidence" value="ECO:0007669"/>
    <property type="project" value="InterPro"/>
</dbReference>
<evidence type="ECO:0000256" key="2">
    <source>
        <dbReference type="ARBA" id="ARBA00005263"/>
    </source>
</evidence>
<comment type="caution">
    <text evidence="8">The sequence shown here is derived from an EMBL/GenBank/DDBJ whole genome shotgun (WGS) entry which is preliminary data.</text>
</comment>
<dbReference type="GO" id="GO:0005198">
    <property type="term" value="F:structural molecule activity"/>
    <property type="evidence" value="ECO:0007669"/>
    <property type="project" value="InterPro"/>
</dbReference>
<evidence type="ECO:0000256" key="7">
    <source>
        <dbReference type="SAM" id="MobiDB-lite"/>
    </source>
</evidence>
<gene>
    <name evidence="8" type="primary">clc1</name>
    <name evidence="8" type="ORF">H4R26_000239</name>
</gene>
<name>A0A9W8BQ94_9FUNG</name>
<protein>
    <recommendedName>
        <fullName evidence="6">Clathrin light chain</fullName>
    </recommendedName>
</protein>
<feature type="region of interest" description="Disordered" evidence="7">
    <location>
        <begin position="172"/>
        <end position="234"/>
    </location>
</feature>
<evidence type="ECO:0000256" key="4">
    <source>
        <dbReference type="ARBA" id="ARBA00023176"/>
    </source>
</evidence>
<evidence type="ECO:0000313" key="8">
    <source>
        <dbReference type="EMBL" id="KAJ2008382.1"/>
    </source>
</evidence>
<reference evidence="8" key="1">
    <citation type="submission" date="2022-07" db="EMBL/GenBank/DDBJ databases">
        <title>Phylogenomic reconstructions and comparative analyses of Kickxellomycotina fungi.</title>
        <authorList>
            <person name="Reynolds N.K."/>
            <person name="Stajich J.E."/>
            <person name="Barry K."/>
            <person name="Grigoriev I.V."/>
            <person name="Crous P."/>
            <person name="Smith M.E."/>
        </authorList>
    </citation>
    <scope>NUCLEOTIDE SEQUENCE</scope>
    <source>
        <strain evidence="8">IMI 214461</strain>
    </source>
</reference>
<dbReference type="GO" id="GO:0006886">
    <property type="term" value="P:intracellular protein transport"/>
    <property type="evidence" value="ECO:0007669"/>
    <property type="project" value="InterPro"/>
</dbReference>
<feature type="compositionally biased region" description="Basic and acidic residues" evidence="7">
    <location>
        <begin position="98"/>
        <end position="122"/>
    </location>
</feature>
<comment type="similarity">
    <text evidence="2 6">Belongs to the clathrin light chain family.</text>
</comment>
<dbReference type="GO" id="GO:0032050">
    <property type="term" value="F:clathrin heavy chain binding"/>
    <property type="evidence" value="ECO:0007669"/>
    <property type="project" value="TreeGrafter"/>
</dbReference>
<proteinExistence type="inferred from homology"/>
<evidence type="ECO:0000256" key="1">
    <source>
        <dbReference type="ARBA" id="ARBA00004180"/>
    </source>
</evidence>
<dbReference type="GO" id="GO:0030130">
    <property type="term" value="C:clathrin coat of trans-Golgi network vesicle"/>
    <property type="evidence" value="ECO:0007669"/>
    <property type="project" value="InterPro"/>
</dbReference>
<feature type="compositionally biased region" description="Gly residues" evidence="7">
    <location>
        <begin position="225"/>
        <end position="234"/>
    </location>
</feature>
<sequence>MSDQYDPTADFLAQERAALGDAADIFQASVSPPPTTSSNQPTPAPESEDVFMASVFDATEDHSHDSPATAFNSLSLQSTTATSPPQPPASEFQQEWQGKQREIVSDRDRASTQKHEDMVKEAQRAVDRFYEEYNEKKDRAIEENRANQEIELQAASSGSLWERVVKQIDLATKAAQDHNQRASPNAARSTPQQQQQQQQQQPQNARDTSRMRELLQDLKRDPGAPGVGGVKTSA</sequence>
<dbReference type="AlphaFoldDB" id="A0A9W8BQ94"/>
<feature type="compositionally biased region" description="Low complexity" evidence="7">
    <location>
        <begin position="191"/>
        <end position="203"/>
    </location>
</feature>
<feature type="compositionally biased region" description="Polar residues" evidence="7">
    <location>
        <begin position="181"/>
        <end position="190"/>
    </location>
</feature>
<dbReference type="GO" id="GO:0072583">
    <property type="term" value="P:clathrin-dependent endocytosis"/>
    <property type="evidence" value="ECO:0007669"/>
    <property type="project" value="TreeGrafter"/>
</dbReference>
<organism evidence="8 9">
    <name type="scientific">Coemansia thaxteri</name>
    <dbReference type="NCBI Taxonomy" id="2663907"/>
    <lineage>
        <taxon>Eukaryota</taxon>
        <taxon>Fungi</taxon>
        <taxon>Fungi incertae sedis</taxon>
        <taxon>Zoopagomycota</taxon>
        <taxon>Kickxellomycotina</taxon>
        <taxon>Kickxellomycetes</taxon>
        <taxon>Kickxellales</taxon>
        <taxon>Kickxellaceae</taxon>
        <taxon>Coemansia</taxon>
    </lineage>
</organism>
<feature type="region of interest" description="Disordered" evidence="7">
    <location>
        <begin position="23"/>
        <end position="122"/>
    </location>
</feature>
<accession>A0A9W8BQ94</accession>
<dbReference type="PANTHER" id="PTHR10639:SF7">
    <property type="entry name" value="CLATHRIN LIGHT CHAIN"/>
    <property type="match status" value="1"/>
</dbReference>
<comment type="subcellular location">
    <subcellularLocation>
        <location evidence="1 6">Cytoplasmic vesicle membrane</location>
        <topology evidence="1 6">Peripheral membrane protein</topology>
        <orientation evidence="1 6">Cytoplasmic side</orientation>
    </subcellularLocation>
    <subcellularLocation>
        <location evidence="6">Membrane</location>
        <location evidence="6">Coated pit</location>
        <topology evidence="6">Peripheral membrane protein</topology>
        <orientation evidence="6">Cytoplasmic side</orientation>
    </subcellularLocation>
    <text evidence="6">Cytoplasmic face of coated pits and vesicles.</text>
</comment>
<keyword evidence="5 6" id="KW-0968">Cytoplasmic vesicle</keyword>